<dbReference type="RefSeq" id="XP_034250015.1">
    <property type="nucleotide sequence ID" value="XM_034394124.1"/>
</dbReference>
<keyword evidence="4" id="KW-0539">Nucleus</keyword>
<dbReference type="GO" id="GO:0007064">
    <property type="term" value="P:mitotic sister chromatid cohesion"/>
    <property type="evidence" value="ECO:0007669"/>
    <property type="project" value="InterPro"/>
</dbReference>
<protein>
    <submittedName>
        <fullName evidence="8">Chromosome transmission fidelity protein 8 homolog</fullName>
    </submittedName>
</protein>
<dbReference type="GO" id="GO:0003677">
    <property type="term" value="F:DNA binding"/>
    <property type="evidence" value="ECO:0007669"/>
    <property type="project" value="UniProtKB-KW"/>
</dbReference>
<dbReference type="FunCoup" id="A0A6P8ZY31">
    <property type="interactions" value="1615"/>
</dbReference>
<dbReference type="Proteomes" id="UP000515158">
    <property type="component" value="Unplaced"/>
</dbReference>
<evidence type="ECO:0000256" key="5">
    <source>
        <dbReference type="ARBA" id="ARBA00023306"/>
    </source>
</evidence>
<accession>A0A6P8ZY31</accession>
<dbReference type="GO" id="GO:0031390">
    <property type="term" value="C:Ctf18 RFC-like complex"/>
    <property type="evidence" value="ECO:0007669"/>
    <property type="project" value="InterPro"/>
</dbReference>
<evidence type="ECO:0000256" key="6">
    <source>
        <dbReference type="ARBA" id="ARBA00038447"/>
    </source>
</evidence>
<evidence type="ECO:0000313" key="7">
    <source>
        <dbReference type="Proteomes" id="UP000515158"/>
    </source>
</evidence>
<comment type="similarity">
    <text evidence="6">Belongs to the CTF8 family.</text>
</comment>
<dbReference type="OrthoDB" id="121932at2759"/>
<dbReference type="AlphaFoldDB" id="A0A6P8ZY31"/>
<comment type="subcellular location">
    <subcellularLocation>
        <location evidence="1">Nucleus</location>
    </subcellularLocation>
</comment>
<dbReference type="InterPro" id="IPR018607">
    <property type="entry name" value="Ctf8"/>
</dbReference>
<dbReference type="InParanoid" id="A0A6P8ZY31"/>
<gene>
    <name evidence="8" type="primary">LOC117650593</name>
</gene>
<proteinExistence type="inferred from homology"/>
<reference evidence="8" key="1">
    <citation type="submission" date="2025-08" db="UniProtKB">
        <authorList>
            <consortium name="RefSeq"/>
        </authorList>
    </citation>
    <scope>IDENTIFICATION</scope>
    <source>
        <tissue evidence="8">Total insect</tissue>
    </source>
</reference>
<keyword evidence="5" id="KW-0131">Cell cycle</keyword>
<dbReference type="PANTHER" id="PTHR28605">
    <property type="entry name" value="CTF8, CHROMOSOME TRANSMISSION FIDELITY FACTOR 8 HOMOLOG (S. CEREVISIAE)"/>
    <property type="match status" value="1"/>
</dbReference>
<dbReference type="GO" id="GO:0006260">
    <property type="term" value="P:DNA replication"/>
    <property type="evidence" value="ECO:0007669"/>
    <property type="project" value="UniProtKB-KW"/>
</dbReference>
<dbReference type="PANTHER" id="PTHR28605:SF1">
    <property type="entry name" value="CHROMOSOME TRANSMISSION FIDELITY FACTOR 8"/>
    <property type="match status" value="1"/>
</dbReference>
<keyword evidence="3" id="KW-0238">DNA-binding</keyword>
<evidence type="ECO:0000256" key="3">
    <source>
        <dbReference type="ARBA" id="ARBA00023125"/>
    </source>
</evidence>
<keyword evidence="2" id="KW-0235">DNA replication</keyword>
<dbReference type="GeneID" id="117650593"/>
<evidence type="ECO:0000256" key="2">
    <source>
        <dbReference type="ARBA" id="ARBA00022705"/>
    </source>
</evidence>
<evidence type="ECO:0000313" key="8">
    <source>
        <dbReference type="RefSeq" id="XP_034250015.1"/>
    </source>
</evidence>
<name>A0A6P8ZY31_THRPL</name>
<dbReference type="Pfam" id="PF09696">
    <property type="entry name" value="Ctf8"/>
    <property type="match status" value="1"/>
</dbReference>
<sequence length="123" mass="13990">MILVKLPEEGKETQWGIVELQGDIVSQSGNDLHGQFIGDLHYTKQGTPIFIIGHHILTGKEVSLEKPFAVLERKRGILPQCCEEDNPEKSEFRTEYQIRAIIKKKLIFKVRPKPIISNVLNSV</sequence>
<evidence type="ECO:0000256" key="4">
    <source>
        <dbReference type="ARBA" id="ARBA00023242"/>
    </source>
</evidence>
<organism evidence="8">
    <name type="scientific">Thrips palmi</name>
    <name type="common">Melon thrips</name>
    <dbReference type="NCBI Taxonomy" id="161013"/>
    <lineage>
        <taxon>Eukaryota</taxon>
        <taxon>Metazoa</taxon>
        <taxon>Ecdysozoa</taxon>
        <taxon>Arthropoda</taxon>
        <taxon>Hexapoda</taxon>
        <taxon>Insecta</taxon>
        <taxon>Pterygota</taxon>
        <taxon>Neoptera</taxon>
        <taxon>Paraneoptera</taxon>
        <taxon>Thysanoptera</taxon>
        <taxon>Terebrantia</taxon>
        <taxon>Thripoidea</taxon>
        <taxon>Thripidae</taxon>
        <taxon>Thrips</taxon>
    </lineage>
</organism>
<dbReference type="KEGG" id="tpal:117650593"/>
<evidence type="ECO:0000256" key="1">
    <source>
        <dbReference type="ARBA" id="ARBA00004123"/>
    </source>
</evidence>
<keyword evidence="7" id="KW-1185">Reference proteome</keyword>